<sequence length="388" mass="44744">MRNVRLTSLEGFPYLPKLNELHLDRNRLFTGLSILAQNAPKLKHLHLSNNKFKHFEELLPLKHLTKLFSLSLDGNKVSLIKNYREDVLSLVPWLTVFDGCSSQEEPEQFKHREELKILNDLNRFLDDEVPPLEETFKKSSVNIFDDISLHNFGTIDREDAKKMRNKEKLQNIPAKNKVVNYFVESLLAEHCVNIDEETVPVTNREVPHPHNLAKINCEGAQVYSFAETRFKNFFANITCEESADKENSLGSSLVINNDSNDTNFSIDDEAVYPDLCSVMVSSNASGENSEDFLDSSYGEFYPNIVHEDPAGYYTETQLNKVFTSMANDRATFQPEIFDFSEYDVNFNRENQISSFNQVSEQLVNELENEEVFRARLKHKNSSEFKNVF</sequence>
<dbReference type="GO" id="GO:0042393">
    <property type="term" value="F:histone binding"/>
    <property type="evidence" value="ECO:0007669"/>
    <property type="project" value="TreeGrafter"/>
</dbReference>
<dbReference type="PROSITE" id="PS51450">
    <property type="entry name" value="LRR"/>
    <property type="match status" value="1"/>
</dbReference>
<keyword evidence="5" id="KW-1185">Reference proteome</keyword>
<keyword evidence="2" id="KW-0677">Repeat</keyword>
<dbReference type="AlphaFoldDB" id="A0A9Q0MZ78"/>
<gene>
    <name evidence="4" type="primary">ANP32B</name>
    <name evidence="4" type="ORF">Bhyg_12933</name>
</gene>
<dbReference type="Gene3D" id="3.80.10.10">
    <property type="entry name" value="Ribonuclease Inhibitor"/>
    <property type="match status" value="1"/>
</dbReference>
<keyword evidence="1" id="KW-0433">Leucine-rich repeat</keyword>
<dbReference type="InterPro" id="IPR032675">
    <property type="entry name" value="LRR_dom_sf"/>
</dbReference>
<evidence type="ECO:0000256" key="3">
    <source>
        <dbReference type="ARBA" id="ARBA00025777"/>
    </source>
</evidence>
<dbReference type="PANTHER" id="PTHR11375">
    <property type="entry name" value="ACIDIC LEUCINE-RICH NUCLEAR PHOSPHOPROTEIN 32"/>
    <property type="match status" value="1"/>
</dbReference>
<dbReference type="InterPro" id="IPR001611">
    <property type="entry name" value="Leu-rich_rpt"/>
</dbReference>
<dbReference type="EMBL" id="WJQU01000003">
    <property type="protein sequence ID" value="KAJ6640184.1"/>
    <property type="molecule type" value="Genomic_DNA"/>
</dbReference>
<accession>A0A9Q0MZ78</accession>
<dbReference type="PANTHER" id="PTHR11375:SF0">
    <property type="entry name" value="ACIDIC LEUCINE-RICH NUCLEAR PHOSPHOPROTEIN 32 FAMILY MEMBER A"/>
    <property type="match status" value="1"/>
</dbReference>
<name>A0A9Q0MZ78_9DIPT</name>
<dbReference type="SUPFAM" id="SSF52058">
    <property type="entry name" value="L domain-like"/>
    <property type="match status" value="1"/>
</dbReference>
<dbReference type="InterPro" id="IPR045081">
    <property type="entry name" value="AN32"/>
</dbReference>
<dbReference type="Proteomes" id="UP001151699">
    <property type="component" value="Chromosome X"/>
</dbReference>
<proteinExistence type="inferred from homology"/>
<comment type="caution">
    <text evidence="4">The sequence shown here is derived from an EMBL/GenBank/DDBJ whole genome shotgun (WGS) entry which is preliminary data.</text>
</comment>
<dbReference type="Pfam" id="PF14580">
    <property type="entry name" value="LRR_9"/>
    <property type="match status" value="1"/>
</dbReference>
<evidence type="ECO:0000256" key="1">
    <source>
        <dbReference type="ARBA" id="ARBA00022614"/>
    </source>
</evidence>
<organism evidence="4 5">
    <name type="scientific">Pseudolycoriella hygida</name>
    <dbReference type="NCBI Taxonomy" id="35572"/>
    <lineage>
        <taxon>Eukaryota</taxon>
        <taxon>Metazoa</taxon>
        <taxon>Ecdysozoa</taxon>
        <taxon>Arthropoda</taxon>
        <taxon>Hexapoda</taxon>
        <taxon>Insecta</taxon>
        <taxon>Pterygota</taxon>
        <taxon>Neoptera</taxon>
        <taxon>Endopterygota</taxon>
        <taxon>Diptera</taxon>
        <taxon>Nematocera</taxon>
        <taxon>Sciaroidea</taxon>
        <taxon>Sciaridae</taxon>
        <taxon>Pseudolycoriella</taxon>
    </lineage>
</organism>
<comment type="similarity">
    <text evidence="3">Belongs to the ANP32 family.</text>
</comment>
<protein>
    <submittedName>
        <fullName evidence="4">Acidic leucine-rich nuclear phosphoprotein 32 family member B</fullName>
    </submittedName>
</protein>
<evidence type="ECO:0000313" key="5">
    <source>
        <dbReference type="Proteomes" id="UP001151699"/>
    </source>
</evidence>
<dbReference type="OrthoDB" id="676979at2759"/>
<evidence type="ECO:0000256" key="2">
    <source>
        <dbReference type="ARBA" id="ARBA00022737"/>
    </source>
</evidence>
<reference evidence="4" key="1">
    <citation type="submission" date="2022-07" db="EMBL/GenBank/DDBJ databases">
        <authorList>
            <person name="Trinca V."/>
            <person name="Uliana J.V.C."/>
            <person name="Torres T.T."/>
            <person name="Ward R.J."/>
            <person name="Monesi N."/>
        </authorList>
    </citation>
    <scope>NUCLEOTIDE SEQUENCE</scope>
    <source>
        <strain evidence="4">HSMRA1968</strain>
        <tissue evidence="4">Whole embryos</tissue>
    </source>
</reference>
<dbReference type="GO" id="GO:0005634">
    <property type="term" value="C:nucleus"/>
    <property type="evidence" value="ECO:0007669"/>
    <property type="project" value="TreeGrafter"/>
</dbReference>
<evidence type="ECO:0000313" key="4">
    <source>
        <dbReference type="EMBL" id="KAJ6640184.1"/>
    </source>
</evidence>